<protein>
    <submittedName>
        <fullName evidence="1">Uncharacterized protein</fullName>
    </submittedName>
</protein>
<proteinExistence type="predicted"/>
<comment type="caution">
    <text evidence="1">The sequence shown here is derived from an EMBL/GenBank/DDBJ whole genome shotgun (WGS) entry which is preliminary data.</text>
</comment>
<dbReference type="EMBL" id="VLKT01000032">
    <property type="protein sequence ID" value="TWI30895.1"/>
    <property type="molecule type" value="Genomic_DNA"/>
</dbReference>
<keyword evidence="2" id="KW-1185">Reference proteome</keyword>
<evidence type="ECO:0000313" key="1">
    <source>
        <dbReference type="EMBL" id="TWI30895.1"/>
    </source>
</evidence>
<accession>A0A562NFC1</accession>
<organism evidence="1 2">
    <name type="scientific">Mesorhizobium tianshanense</name>
    <dbReference type="NCBI Taxonomy" id="39844"/>
    <lineage>
        <taxon>Bacteria</taxon>
        <taxon>Pseudomonadati</taxon>
        <taxon>Pseudomonadota</taxon>
        <taxon>Alphaproteobacteria</taxon>
        <taxon>Hyphomicrobiales</taxon>
        <taxon>Phyllobacteriaceae</taxon>
        <taxon>Mesorhizobium</taxon>
    </lineage>
</organism>
<reference evidence="1 2" key="1">
    <citation type="journal article" date="2015" name="Stand. Genomic Sci.">
        <title>Genomic Encyclopedia of Bacterial and Archaeal Type Strains, Phase III: the genomes of soil and plant-associated and newly described type strains.</title>
        <authorList>
            <person name="Whitman W.B."/>
            <person name="Woyke T."/>
            <person name="Klenk H.P."/>
            <person name="Zhou Y."/>
            <person name="Lilburn T.G."/>
            <person name="Beck B.J."/>
            <person name="De Vos P."/>
            <person name="Vandamme P."/>
            <person name="Eisen J.A."/>
            <person name="Garrity G."/>
            <person name="Hugenholtz P."/>
            <person name="Kyrpides N.C."/>
        </authorList>
    </citation>
    <scope>NUCLEOTIDE SEQUENCE [LARGE SCALE GENOMIC DNA]</scope>
    <source>
        <strain evidence="1 2">CGMCC 1.2546</strain>
    </source>
</reference>
<name>A0A562NFC1_9HYPH</name>
<gene>
    <name evidence="1" type="ORF">IQ26_04722</name>
</gene>
<evidence type="ECO:0000313" key="2">
    <source>
        <dbReference type="Proteomes" id="UP000317122"/>
    </source>
</evidence>
<dbReference type="Proteomes" id="UP000317122">
    <property type="component" value="Unassembled WGS sequence"/>
</dbReference>
<sequence>MVLVGPPHQAVLDACADQPGMPGVGIIGLIAIGRLFIAADQGVGRFGVGDRGVARLDTPDQGVFLVDADVHLVAEGALPALLAPARILVGRRLDRALVAFLRLLGRTAARLHERGIDQRAALDDQALLSS</sequence>
<dbReference type="AlphaFoldDB" id="A0A562NFC1"/>